<proteinExistence type="predicted"/>
<dbReference type="AlphaFoldDB" id="A0ABD3P4Y3"/>
<feature type="compositionally biased region" description="Basic residues" evidence="1">
    <location>
        <begin position="16"/>
        <end position="28"/>
    </location>
</feature>
<sequence>MYDDDDQLYTMSSQRKSYHHTSRGRRRARTDDIPKTITLPSPASRSSAAYAHLSKNAAAALVLAFCVASVVQFSHMLRPVHERGRHRRSLLSSLYLSAHSTLMPWAHHNLVDVTETPDPSRETALFWHIPKSGGTTAKRLYQCMGQTLAHRVGADPRFGHDKDSEIVVFEPHSGKDWKVVNVDTTIRAGIIKASNMGLIKSHTADLIFTMEPAFAGERLYDEDNKGRFLALFRHPVDRAVSMFYYLQSATWERTYRPEWAKMTVVEWANLPNFEEDYMIHKLVDKKFGEPVTETDLIIAKELVRQRFVVGLMKEMEESVRRFNIVLGLDVNSGRNAECMEEFFGPKDETPAIQEEEEKTLANTDTKNSNKHPKFDENSPEYKAIADRNRLDMILYQYVEKLFEEQKKIIDHYFDEDMEDISVAEHPEANKEDSVAELSPETESDSEVLAVDSRNLLNVEVSVPTQAQSNLVNVGKAFERTNSSTPFFWHVPKCGGTTVQRLYWCMGLSIANEVGGNPKFAAIVDRSTLQAFKPWTGNPGRVVNVDVSTHQGIMDANRRGFLRNAEQPEVDFISTSEFQFAYTMLYSPNHKARMFALFRHPIERQVSKFFYLRKATWEPTYNIHWQTMSLTEWASRERGENNWMVRKLVGKDPTSELGPDDLKIAMEIIRTKFLIGLLDRYQESIHRFNIFLGIDESTPRNQQCINEFTESRKSDRRGQKNEGNSYAHPEAKEGSPAWKSLSQIHSYDVALFKFIRQEYGNQARLFESNTAVQ</sequence>
<dbReference type="PANTHER" id="PTHR32301">
    <property type="entry name" value="COUNTIN RECEPTOR CNR3-RELATED"/>
    <property type="match status" value="1"/>
</dbReference>
<name>A0ABD3P4Y3_9STRA</name>
<dbReference type="EMBL" id="JABMIG020000264">
    <property type="protein sequence ID" value="KAL3783290.1"/>
    <property type="molecule type" value="Genomic_DNA"/>
</dbReference>
<reference evidence="2 3" key="1">
    <citation type="journal article" date="2020" name="G3 (Bethesda)">
        <title>Improved Reference Genome for Cyclotella cryptica CCMP332, a Model for Cell Wall Morphogenesis, Salinity Adaptation, and Lipid Production in Diatoms (Bacillariophyta).</title>
        <authorList>
            <person name="Roberts W.R."/>
            <person name="Downey K.M."/>
            <person name="Ruck E.C."/>
            <person name="Traller J.C."/>
            <person name="Alverson A.J."/>
        </authorList>
    </citation>
    <scope>NUCLEOTIDE SEQUENCE [LARGE SCALE GENOMIC DNA]</scope>
    <source>
        <strain evidence="2 3">CCMP332</strain>
    </source>
</reference>
<feature type="region of interest" description="Disordered" evidence="1">
    <location>
        <begin position="707"/>
        <end position="733"/>
    </location>
</feature>
<evidence type="ECO:0000313" key="2">
    <source>
        <dbReference type="EMBL" id="KAL3783290.1"/>
    </source>
</evidence>
<dbReference type="Gene3D" id="3.40.50.300">
    <property type="entry name" value="P-loop containing nucleotide triphosphate hydrolases"/>
    <property type="match status" value="2"/>
</dbReference>
<dbReference type="Proteomes" id="UP001516023">
    <property type="component" value="Unassembled WGS sequence"/>
</dbReference>
<comment type="caution">
    <text evidence="2">The sequence shown here is derived from an EMBL/GenBank/DDBJ whole genome shotgun (WGS) entry which is preliminary data.</text>
</comment>
<evidence type="ECO:0008006" key="4">
    <source>
        <dbReference type="Google" id="ProtNLM"/>
    </source>
</evidence>
<accession>A0ABD3P4Y3</accession>
<feature type="compositionally biased region" description="Basic and acidic residues" evidence="1">
    <location>
        <begin position="708"/>
        <end position="719"/>
    </location>
</feature>
<evidence type="ECO:0000313" key="3">
    <source>
        <dbReference type="Proteomes" id="UP001516023"/>
    </source>
</evidence>
<dbReference type="PANTHER" id="PTHR32301:SF6">
    <property type="entry name" value="GOLVESIN-RELATED"/>
    <property type="match status" value="1"/>
</dbReference>
<dbReference type="InterPro" id="IPR027417">
    <property type="entry name" value="P-loop_NTPase"/>
</dbReference>
<dbReference type="SUPFAM" id="SSF52540">
    <property type="entry name" value="P-loop containing nucleoside triphosphate hydrolases"/>
    <property type="match status" value="1"/>
</dbReference>
<dbReference type="InterPro" id="IPR053259">
    <property type="entry name" value="Golvesin-related_Golgi"/>
</dbReference>
<organism evidence="2 3">
    <name type="scientific">Cyclotella cryptica</name>
    <dbReference type="NCBI Taxonomy" id="29204"/>
    <lineage>
        <taxon>Eukaryota</taxon>
        <taxon>Sar</taxon>
        <taxon>Stramenopiles</taxon>
        <taxon>Ochrophyta</taxon>
        <taxon>Bacillariophyta</taxon>
        <taxon>Coscinodiscophyceae</taxon>
        <taxon>Thalassiosirophycidae</taxon>
        <taxon>Stephanodiscales</taxon>
        <taxon>Stephanodiscaceae</taxon>
        <taxon>Cyclotella</taxon>
    </lineage>
</organism>
<protein>
    <recommendedName>
        <fullName evidence="4">Sulfotransferase domain-containing protein</fullName>
    </recommendedName>
</protein>
<feature type="region of interest" description="Disordered" evidence="1">
    <location>
        <begin position="1"/>
        <end position="42"/>
    </location>
</feature>
<evidence type="ECO:0000256" key="1">
    <source>
        <dbReference type="SAM" id="MobiDB-lite"/>
    </source>
</evidence>
<keyword evidence="3" id="KW-1185">Reference proteome</keyword>
<gene>
    <name evidence="2" type="ORF">HJC23_007959</name>
</gene>